<feature type="compositionally biased region" description="Pro residues" evidence="1">
    <location>
        <begin position="30"/>
        <end position="58"/>
    </location>
</feature>
<dbReference type="EMBL" id="BOPB01000030">
    <property type="protein sequence ID" value="GIJ24115.1"/>
    <property type="molecule type" value="Genomic_DNA"/>
</dbReference>
<proteinExistence type="predicted"/>
<reference evidence="4 5" key="1">
    <citation type="submission" date="2021-01" db="EMBL/GenBank/DDBJ databases">
        <title>Whole genome shotgun sequence of Verrucosispora lutea NBRC 106530.</title>
        <authorList>
            <person name="Komaki H."/>
            <person name="Tamura T."/>
        </authorList>
    </citation>
    <scope>NUCLEOTIDE SEQUENCE [LARGE SCALE GENOMIC DNA]</scope>
    <source>
        <strain evidence="4 5">NBRC 106530</strain>
    </source>
</reference>
<evidence type="ECO:0000313" key="4">
    <source>
        <dbReference type="EMBL" id="GIJ24115.1"/>
    </source>
</evidence>
<dbReference type="InterPro" id="IPR012291">
    <property type="entry name" value="CBM2_carb-bd_dom_sf"/>
</dbReference>
<dbReference type="Gene3D" id="2.60.40.290">
    <property type="match status" value="1"/>
</dbReference>
<evidence type="ECO:0000259" key="3">
    <source>
        <dbReference type="PROSITE" id="PS51173"/>
    </source>
</evidence>
<feature type="domain" description="CBM2" evidence="3">
    <location>
        <begin position="165"/>
        <end position="268"/>
    </location>
</feature>
<organism evidence="4 5">
    <name type="scientific">Micromonospora lutea</name>
    <dbReference type="NCBI Taxonomy" id="419825"/>
    <lineage>
        <taxon>Bacteria</taxon>
        <taxon>Bacillati</taxon>
        <taxon>Actinomycetota</taxon>
        <taxon>Actinomycetes</taxon>
        <taxon>Micromonosporales</taxon>
        <taxon>Micromonosporaceae</taxon>
        <taxon>Micromonospora</taxon>
    </lineage>
</organism>
<dbReference type="SMART" id="SM00637">
    <property type="entry name" value="CBD_II"/>
    <property type="match status" value="1"/>
</dbReference>
<dbReference type="SUPFAM" id="SSF49265">
    <property type="entry name" value="Fibronectin type III"/>
    <property type="match status" value="1"/>
</dbReference>
<evidence type="ECO:0000256" key="1">
    <source>
        <dbReference type="SAM" id="MobiDB-lite"/>
    </source>
</evidence>
<protein>
    <recommendedName>
        <fullName evidence="3">CBM2 domain-containing protein</fullName>
    </recommendedName>
</protein>
<dbReference type="Proteomes" id="UP000643165">
    <property type="component" value="Unassembled WGS sequence"/>
</dbReference>
<dbReference type="InterPro" id="IPR008965">
    <property type="entry name" value="CBM2/CBM3_carb-bd_dom_sf"/>
</dbReference>
<evidence type="ECO:0000313" key="5">
    <source>
        <dbReference type="Proteomes" id="UP000643165"/>
    </source>
</evidence>
<dbReference type="Pfam" id="PF00553">
    <property type="entry name" value="CBM_2"/>
    <property type="match status" value="1"/>
</dbReference>
<gene>
    <name evidence="4" type="ORF">Vlu01_47390</name>
</gene>
<dbReference type="SUPFAM" id="SSF49384">
    <property type="entry name" value="Carbohydrate-binding domain"/>
    <property type="match status" value="1"/>
</dbReference>
<keyword evidence="2" id="KW-0732">Signal</keyword>
<accession>A0ABQ4J1V8</accession>
<sequence>MLRTFGVVLTAATLAVVAGVTTAGAADAPATPPLAPLWTPMPGPSGTPPPLPPSGTPTPVPTVACPPVLPVTGRVTDVTATTLTISYTLQFNGLPCGYELPMRVLLFTSRDDAEKWQNPAAVALSGMERFGQVTLDGLTPDTDYWFRFSDVEDRRDPYIIEGPVRTLPSPACEASATIDVGWGTGFLATVTVRNAGSEPLDGWHVRWRWSGDERIQSIWGGVLDGTEADVTVRNAPYNGTVASGGTTTFGLVASTSTVPTGITVTCGR</sequence>
<dbReference type="PROSITE" id="PS51173">
    <property type="entry name" value="CBM2"/>
    <property type="match status" value="1"/>
</dbReference>
<feature type="signal peptide" evidence="2">
    <location>
        <begin position="1"/>
        <end position="25"/>
    </location>
</feature>
<name>A0ABQ4J1V8_9ACTN</name>
<keyword evidence="5" id="KW-1185">Reference proteome</keyword>
<dbReference type="InterPro" id="IPR001919">
    <property type="entry name" value="CBD2"/>
</dbReference>
<dbReference type="RefSeq" id="WP_204003405.1">
    <property type="nucleotide sequence ID" value="NZ_BOPB01000030.1"/>
</dbReference>
<dbReference type="InterPro" id="IPR036116">
    <property type="entry name" value="FN3_sf"/>
</dbReference>
<feature type="region of interest" description="Disordered" evidence="1">
    <location>
        <begin position="28"/>
        <end position="58"/>
    </location>
</feature>
<evidence type="ECO:0000256" key="2">
    <source>
        <dbReference type="SAM" id="SignalP"/>
    </source>
</evidence>
<feature type="chain" id="PRO_5045678147" description="CBM2 domain-containing protein" evidence="2">
    <location>
        <begin position="26"/>
        <end position="268"/>
    </location>
</feature>
<comment type="caution">
    <text evidence="4">The sequence shown here is derived from an EMBL/GenBank/DDBJ whole genome shotgun (WGS) entry which is preliminary data.</text>
</comment>